<evidence type="ECO:0000256" key="1">
    <source>
        <dbReference type="ARBA" id="ARBA00022723"/>
    </source>
</evidence>
<dbReference type="Pfam" id="PF00348">
    <property type="entry name" value="polyprenyl_synt"/>
    <property type="match status" value="1"/>
</dbReference>
<reference evidence="4 5" key="1">
    <citation type="journal article" date="2018" name="Nat. Ecol. Evol.">
        <title>Genomic signatures of mitonuclear coevolution across populations of Tigriopus californicus.</title>
        <authorList>
            <person name="Barreto F.S."/>
            <person name="Watson E.T."/>
            <person name="Lima T.G."/>
            <person name="Willett C.S."/>
            <person name="Edmands S."/>
            <person name="Li W."/>
            <person name="Burton R.S."/>
        </authorList>
    </citation>
    <scope>NUCLEOTIDE SEQUENCE [LARGE SCALE GENOMIC DNA]</scope>
    <source>
        <strain evidence="4 5">San Diego</strain>
    </source>
</reference>
<dbReference type="SFLD" id="SFLDG01017">
    <property type="entry name" value="Polyprenyl_Transferase_Like"/>
    <property type="match status" value="1"/>
</dbReference>
<evidence type="ECO:0000313" key="4">
    <source>
        <dbReference type="EMBL" id="TRY71488.1"/>
    </source>
</evidence>
<protein>
    <recommendedName>
        <fullName evidence="6">Geranylgeranyl pyrophosphate synthase</fullName>
    </recommendedName>
</protein>
<dbReference type="Gene3D" id="1.10.600.10">
    <property type="entry name" value="Farnesyl Diphosphate Synthase"/>
    <property type="match status" value="1"/>
</dbReference>
<dbReference type="OMA" id="FYSKAFF"/>
<dbReference type="SFLD" id="SFLDS00005">
    <property type="entry name" value="Isoprenoid_Synthase_Type_I"/>
    <property type="match status" value="1"/>
</dbReference>
<dbReference type="Proteomes" id="UP000318571">
    <property type="component" value="Chromosome 7"/>
</dbReference>
<keyword evidence="2" id="KW-0460">Magnesium</keyword>
<dbReference type="SUPFAM" id="SSF48576">
    <property type="entry name" value="Terpenoid synthases"/>
    <property type="match status" value="1"/>
</dbReference>
<evidence type="ECO:0008006" key="6">
    <source>
        <dbReference type="Google" id="ProtNLM"/>
    </source>
</evidence>
<comment type="similarity">
    <text evidence="3">Belongs to the FPP/GGPP synthase family.</text>
</comment>
<evidence type="ECO:0000256" key="3">
    <source>
        <dbReference type="RuleBase" id="RU004466"/>
    </source>
</evidence>
<dbReference type="STRING" id="6832.A0A553P1C2"/>
<accession>A0A553P1C2</accession>
<dbReference type="InterPro" id="IPR000092">
    <property type="entry name" value="Polyprenyl_synt"/>
</dbReference>
<keyword evidence="5" id="KW-1185">Reference proteome</keyword>
<dbReference type="InterPro" id="IPR033749">
    <property type="entry name" value="Polyprenyl_synt_CS"/>
</dbReference>
<sequence length="320" mass="36980">MNEEIKTQIPFSQTKDPKQDLQLLEPYNYVLQVPGKRVRQSLLLAFNHWLQVEDKHLEQIGKIIQLLHNASLLLDDIQDNSVLRRGIPVAHKIFGVPSTINSANYVMFIALEHIQALGKPEAVQVFTEQMLELHRGQGMDIYWRDNHLCPTEDEYKQMTIRKTGGLFNLAVGLMQLFSKHALKSDFTKLSELFGLFYQVRDDYANLQVDEYTKNKSFAEDLTEGKFSFPIIHAINANGSDHKVLQILKQRTSEESVKKYCIQLLETAGSFQYTRDYMEKLRSEILEEIQILGGNPKFEMILQELDLNLEPKRTLHKNTAT</sequence>
<comment type="caution">
    <text evidence="4">The sequence shown here is derived from an EMBL/GenBank/DDBJ whole genome shotgun (WGS) entry which is preliminary data.</text>
</comment>
<dbReference type="AlphaFoldDB" id="A0A553P1C2"/>
<dbReference type="GO" id="GO:0008299">
    <property type="term" value="P:isoprenoid biosynthetic process"/>
    <property type="evidence" value="ECO:0007669"/>
    <property type="project" value="InterPro"/>
</dbReference>
<dbReference type="GO" id="GO:0004659">
    <property type="term" value="F:prenyltransferase activity"/>
    <property type="evidence" value="ECO:0007669"/>
    <property type="project" value="InterPro"/>
</dbReference>
<dbReference type="GO" id="GO:0042811">
    <property type="term" value="P:pheromone biosynthetic process"/>
    <property type="evidence" value="ECO:0007669"/>
    <property type="project" value="UniProtKB-ARBA"/>
</dbReference>
<dbReference type="PANTHER" id="PTHR12001">
    <property type="entry name" value="GERANYLGERANYL PYROPHOSPHATE SYNTHASE"/>
    <property type="match status" value="1"/>
</dbReference>
<dbReference type="InterPro" id="IPR008949">
    <property type="entry name" value="Isoprenoid_synthase_dom_sf"/>
</dbReference>
<gene>
    <name evidence="4" type="ORF">TCAL_00241</name>
</gene>
<dbReference type="EMBL" id="VCGU01000008">
    <property type="protein sequence ID" value="TRY71488.1"/>
    <property type="molecule type" value="Genomic_DNA"/>
</dbReference>
<keyword evidence="3" id="KW-0808">Transferase</keyword>
<dbReference type="OrthoDB" id="6921389at2759"/>
<dbReference type="CDD" id="cd00685">
    <property type="entry name" value="Trans_IPPS_HT"/>
    <property type="match status" value="1"/>
</dbReference>
<organism evidence="4 5">
    <name type="scientific">Tigriopus californicus</name>
    <name type="common">Marine copepod</name>
    <dbReference type="NCBI Taxonomy" id="6832"/>
    <lineage>
        <taxon>Eukaryota</taxon>
        <taxon>Metazoa</taxon>
        <taxon>Ecdysozoa</taxon>
        <taxon>Arthropoda</taxon>
        <taxon>Crustacea</taxon>
        <taxon>Multicrustacea</taxon>
        <taxon>Hexanauplia</taxon>
        <taxon>Copepoda</taxon>
        <taxon>Harpacticoida</taxon>
        <taxon>Harpacticidae</taxon>
        <taxon>Tigriopus</taxon>
    </lineage>
</organism>
<dbReference type="PROSITE" id="PS00444">
    <property type="entry name" value="POLYPRENYL_SYNTHASE_2"/>
    <property type="match status" value="1"/>
</dbReference>
<evidence type="ECO:0000313" key="5">
    <source>
        <dbReference type="Proteomes" id="UP000318571"/>
    </source>
</evidence>
<dbReference type="PROSITE" id="PS00723">
    <property type="entry name" value="POLYPRENYL_SYNTHASE_1"/>
    <property type="match status" value="1"/>
</dbReference>
<keyword evidence="1" id="KW-0479">Metal-binding</keyword>
<proteinExistence type="inferred from homology"/>
<name>A0A553P1C2_TIGCA</name>
<dbReference type="GO" id="GO:0046872">
    <property type="term" value="F:metal ion binding"/>
    <property type="evidence" value="ECO:0007669"/>
    <property type="project" value="UniProtKB-KW"/>
</dbReference>
<dbReference type="PANTHER" id="PTHR12001:SF44">
    <property type="entry name" value="GERANYLGERANYL PYROPHOSPHATE SYNTHASE"/>
    <property type="match status" value="1"/>
</dbReference>
<evidence type="ECO:0000256" key="2">
    <source>
        <dbReference type="ARBA" id="ARBA00022842"/>
    </source>
</evidence>